<dbReference type="Proteomes" id="UP000759131">
    <property type="component" value="Unassembled WGS sequence"/>
</dbReference>
<keyword evidence="10" id="KW-1015">Disulfide bond</keyword>
<evidence type="ECO:0000256" key="9">
    <source>
        <dbReference type="ARBA" id="ARBA00023136"/>
    </source>
</evidence>
<keyword evidence="9" id="KW-0472">Membrane</keyword>
<evidence type="ECO:0000256" key="12">
    <source>
        <dbReference type="ARBA" id="ARBA00023212"/>
    </source>
</evidence>
<feature type="compositionally biased region" description="Polar residues" evidence="13">
    <location>
        <begin position="60"/>
        <end position="76"/>
    </location>
</feature>
<keyword evidence="7" id="KW-0735">Signal-anchor</keyword>
<dbReference type="GO" id="GO:0042383">
    <property type="term" value="C:sarcolemma"/>
    <property type="evidence" value="ECO:0007669"/>
    <property type="project" value="UniProtKB-SubCell"/>
</dbReference>
<dbReference type="EMBL" id="CAJPIZ010013519">
    <property type="protein sequence ID" value="CAG2114283.1"/>
    <property type="molecule type" value="Genomic_DNA"/>
</dbReference>
<evidence type="ECO:0000256" key="11">
    <source>
        <dbReference type="ARBA" id="ARBA00023180"/>
    </source>
</evidence>
<accession>A0A7R9L2P5</accession>
<keyword evidence="15" id="KW-1185">Reference proteome</keyword>
<name>A0A7R9L2P5_9ACAR</name>
<dbReference type="GO" id="GO:0005856">
    <property type="term" value="C:cytoskeleton"/>
    <property type="evidence" value="ECO:0007669"/>
    <property type="project" value="UniProtKB-SubCell"/>
</dbReference>
<feature type="region of interest" description="Disordered" evidence="13">
    <location>
        <begin position="60"/>
        <end position="99"/>
    </location>
</feature>
<evidence type="ECO:0000256" key="5">
    <source>
        <dbReference type="ARBA" id="ARBA00022490"/>
    </source>
</evidence>
<organism evidence="14">
    <name type="scientific">Medioppia subpectinata</name>
    <dbReference type="NCBI Taxonomy" id="1979941"/>
    <lineage>
        <taxon>Eukaryota</taxon>
        <taxon>Metazoa</taxon>
        <taxon>Ecdysozoa</taxon>
        <taxon>Arthropoda</taxon>
        <taxon>Chelicerata</taxon>
        <taxon>Arachnida</taxon>
        <taxon>Acari</taxon>
        <taxon>Acariformes</taxon>
        <taxon>Sarcoptiformes</taxon>
        <taxon>Oribatida</taxon>
        <taxon>Brachypylina</taxon>
        <taxon>Oppioidea</taxon>
        <taxon>Oppiidae</taxon>
        <taxon>Medioppia</taxon>
    </lineage>
</organism>
<evidence type="ECO:0000256" key="8">
    <source>
        <dbReference type="ARBA" id="ARBA00022989"/>
    </source>
</evidence>
<dbReference type="AlphaFoldDB" id="A0A7R9L2P5"/>
<keyword evidence="6" id="KW-0812">Transmembrane</keyword>
<evidence type="ECO:0000256" key="10">
    <source>
        <dbReference type="ARBA" id="ARBA00023157"/>
    </source>
</evidence>
<sequence length="494" mass="53917">MQTNELFVKVVTDDSGSGGDSKQAYSEPQTATAAAIGGNATADVGKQAVNYTFTFDQPVANSSAKQSPNKALSAPNSGHKKAANTANNSVNNTQNKRTKGPLNHIKARLNLNIGADKRIAKSHVFNTTSPTASQSSAAAGIANRSVGHKSGTTAAVVNTSAAASGAKAAVNRRRIAPAAPPLPNGQQSSLHHSFISDLTDVRKMENTLLTLLEDFHSGKLRAFGQDITFEKMENVREQQERLARLHFDLDVQQETGLGFGAVVLTKQGIHVDRDLTIDGTLYAKQIKTTDPKETLTFDSLSDEKLVLKNSDVWENSLTLGDGKLEVQSNSFQIRSTNPMDLDDNVDDILFNVEPQELTLHAKEFLRPALGGHNINTSLETKSIRGDLYHDLRLESRTQQVLIEADKDIHLESRGGDIMSQSYDNTILTANEAIRMQTKRLEFRNLPLFDKTADEINTKDSYQLCICESGQLFAVRPDSVCKADAHWCSVQTNDQ</sequence>
<dbReference type="Pfam" id="PF13270">
    <property type="entry name" value="CCDC28"/>
    <property type="match status" value="1"/>
</dbReference>
<evidence type="ECO:0000256" key="1">
    <source>
        <dbReference type="ARBA" id="ARBA00004245"/>
    </source>
</evidence>
<dbReference type="InterPro" id="IPR025271">
    <property type="entry name" value="CCDC28"/>
</dbReference>
<dbReference type="PANTHER" id="PTHR13400:SF4">
    <property type="entry name" value="COILED-COIL DOMAIN-CONTAINING PROTEIN 28A-LIKE PROTEIN"/>
    <property type="match status" value="1"/>
</dbReference>
<keyword evidence="8" id="KW-1133">Transmembrane helix</keyword>
<reference evidence="14" key="1">
    <citation type="submission" date="2020-11" db="EMBL/GenBank/DDBJ databases">
        <authorList>
            <person name="Tran Van P."/>
        </authorList>
    </citation>
    <scope>NUCLEOTIDE SEQUENCE</scope>
</reference>
<evidence type="ECO:0000256" key="3">
    <source>
        <dbReference type="ARBA" id="ARBA00007574"/>
    </source>
</evidence>
<evidence type="ECO:0000313" key="15">
    <source>
        <dbReference type="Proteomes" id="UP000759131"/>
    </source>
</evidence>
<keyword evidence="4" id="KW-1003">Cell membrane</keyword>
<dbReference type="PANTHER" id="PTHR13400">
    <property type="entry name" value="CHEMOKINE C-C MOTIF RECEPTOR 1"/>
    <property type="match status" value="1"/>
</dbReference>
<evidence type="ECO:0000256" key="2">
    <source>
        <dbReference type="ARBA" id="ARBA00004274"/>
    </source>
</evidence>
<evidence type="ECO:0000256" key="7">
    <source>
        <dbReference type="ARBA" id="ARBA00022968"/>
    </source>
</evidence>
<dbReference type="EMBL" id="OC868094">
    <property type="protein sequence ID" value="CAD7633853.1"/>
    <property type="molecule type" value="Genomic_DNA"/>
</dbReference>
<comment type="similarity">
    <text evidence="3">Belongs to the sarcoglycan beta/delta/gamma/zeta family.</text>
</comment>
<keyword evidence="5" id="KW-0963">Cytoplasm</keyword>
<evidence type="ECO:0000256" key="6">
    <source>
        <dbReference type="ARBA" id="ARBA00022692"/>
    </source>
</evidence>
<proteinExistence type="inferred from homology"/>
<dbReference type="InterPro" id="IPR006875">
    <property type="entry name" value="Sarcoglycan"/>
</dbReference>
<dbReference type="OrthoDB" id="8881719at2759"/>
<dbReference type="Pfam" id="PF04790">
    <property type="entry name" value="Sarcoglycan_1"/>
    <property type="match status" value="1"/>
</dbReference>
<keyword evidence="12" id="KW-0206">Cytoskeleton</keyword>
<dbReference type="GO" id="GO:0016012">
    <property type="term" value="C:sarcoglycan complex"/>
    <property type="evidence" value="ECO:0007669"/>
    <property type="project" value="InterPro"/>
</dbReference>
<evidence type="ECO:0000256" key="4">
    <source>
        <dbReference type="ARBA" id="ARBA00022475"/>
    </source>
</evidence>
<evidence type="ECO:0000313" key="14">
    <source>
        <dbReference type="EMBL" id="CAD7633853.1"/>
    </source>
</evidence>
<keyword evidence="11" id="KW-0325">Glycoprotein</keyword>
<feature type="compositionally biased region" description="Low complexity" evidence="13">
    <location>
        <begin position="83"/>
        <end position="95"/>
    </location>
</feature>
<gene>
    <name evidence="14" type="ORF">OSB1V03_LOCUS14249</name>
</gene>
<protein>
    <submittedName>
        <fullName evidence="14">Uncharacterized protein</fullName>
    </submittedName>
</protein>
<comment type="subcellular location">
    <subcellularLocation>
        <location evidence="2">Cell membrane</location>
        <location evidence="2">Sarcolemma</location>
        <topology evidence="2">Single-pass type II membrane protein</topology>
    </subcellularLocation>
    <subcellularLocation>
        <location evidence="1">Cytoplasm</location>
        <location evidence="1">Cytoskeleton</location>
    </subcellularLocation>
</comment>
<evidence type="ECO:0000256" key="13">
    <source>
        <dbReference type="SAM" id="MobiDB-lite"/>
    </source>
</evidence>